<comment type="caution">
    <text evidence="2">The sequence shown here is derived from an EMBL/GenBank/DDBJ whole genome shotgun (WGS) entry which is preliminary data.</text>
</comment>
<dbReference type="Proteomes" id="UP000637423">
    <property type="component" value="Unassembled WGS sequence"/>
</dbReference>
<proteinExistence type="predicted"/>
<sequence>MTDHDDFPNHGPEATMKKIVLILACAFFALPAFAADTPAGKLIDDMQGVYKHRFTSGIISPGKAPGEADEKYEAEDIIEIVPYDASHIYLRAELQFYNGHSCSISGIAGYENGALVYHDPQKPLEGEPHCTLKVELTDKNLRLSDRANPQAPASCRMYCGARGSLSDYSIAKSAKRKIRYLDRLKASSEYAQAVEAFKKQAQATKP</sequence>
<protein>
    <submittedName>
        <fullName evidence="2">Uncharacterized protein</fullName>
    </submittedName>
</protein>
<keyword evidence="3" id="KW-1185">Reference proteome</keyword>
<gene>
    <name evidence="2" type="ORF">GCM10011396_08600</name>
</gene>
<keyword evidence="1" id="KW-0732">Signal</keyword>
<reference evidence="2" key="2">
    <citation type="submission" date="2020-09" db="EMBL/GenBank/DDBJ databases">
        <authorList>
            <person name="Sun Q."/>
            <person name="Zhou Y."/>
        </authorList>
    </citation>
    <scope>NUCLEOTIDE SEQUENCE</scope>
    <source>
        <strain evidence="2">CGMCC 1.10998</strain>
    </source>
</reference>
<accession>A0A916XCQ9</accession>
<dbReference type="EMBL" id="BMED01000001">
    <property type="protein sequence ID" value="GGC63934.1"/>
    <property type="molecule type" value="Genomic_DNA"/>
</dbReference>
<reference evidence="2" key="1">
    <citation type="journal article" date="2014" name="Int. J. Syst. Evol. Microbiol.">
        <title>Complete genome sequence of Corynebacterium casei LMG S-19264T (=DSM 44701T), isolated from a smear-ripened cheese.</title>
        <authorList>
            <consortium name="US DOE Joint Genome Institute (JGI-PGF)"/>
            <person name="Walter F."/>
            <person name="Albersmeier A."/>
            <person name="Kalinowski J."/>
            <person name="Ruckert C."/>
        </authorList>
    </citation>
    <scope>NUCLEOTIDE SEQUENCE</scope>
    <source>
        <strain evidence="2">CGMCC 1.10998</strain>
    </source>
</reference>
<evidence type="ECO:0000313" key="2">
    <source>
        <dbReference type="EMBL" id="GGC63934.1"/>
    </source>
</evidence>
<organism evidence="2 3">
    <name type="scientific">Undibacterium terreum</name>
    <dbReference type="NCBI Taxonomy" id="1224302"/>
    <lineage>
        <taxon>Bacteria</taxon>
        <taxon>Pseudomonadati</taxon>
        <taxon>Pseudomonadota</taxon>
        <taxon>Betaproteobacteria</taxon>
        <taxon>Burkholderiales</taxon>
        <taxon>Oxalobacteraceae</taxon>
        <taxon>Undibacterium</taxon>
    </lineage>
</organism>
<evidence type="ECO:0000256" key="1">
    <source>
        <dbReference type="SAM" id="SignalP"/>
    </source>
</evidence>
<evidence type="ECO:0000313" key="3">
    <source>
        <dbReference type="Proteomes" id="UP000637423"/>
    </source>
</evidence>
<feature type="signal peptide" evidence="1">
    <location>
        <begin position="1"/>
        <end position="34"/>
    </location>
</feature>
<dbReference type="RefSeq" id="WP_188564718.1">
    <property type="nucleotide sequence ID" value="NZ_BMED01000001.1"/>
</dbReference>
<dbReference type="AlphaFoldDB" id="A0A916XCQ9"/>
<feature type="chain" id="PRO_5037298248" evidence="1">
    <location>
        <begin position="35"/>
        <end position="206"/>
    </location>
</feature>
<name>A0A916XCQ9_9BURK</name>